<dbReference type="Proteomes" id="UP000266861">
    <property type="component" value="Unassembled WGS sequence"/>
</dbReference>
<evidence type="ECO:0000313" key="1">
    <source>
        <dbReference type="EMBL" id="RHZ80173.1"/>
    </source>
</evidence>
<keyword evidence="2" id="KW-1185">Reference proteome</keyword>
<evidence type="ECO:0000313" key="2">
    <source>
        <dbReference type="Proteomes" id="UP000266861"/>
    </source>
</evidence>
<accession>A0A397J521</accession>
<comment type="caution">
    <text evidence="1">The sequence shown here is derived from an EMBL/GenBank/DDBJ whole genome shotgun (WGS) entry which is preliminary data.</text>
</comment>
<dbReference type="EMBL" id="PQFF01000130">
    <property type="protein sequence ID" value="RHZ80173.1"/>
    <property type="molecule type" value="Genomic_DNA"/>
</dbReference>
<gene>
    <name evidence="1" type="ORF">Glove_139g28</name>
</gene>
<sequence length="67" mass="8088">MEKCQNFAPLNRPTADELKSQLEEYLYSDEIRKQKKNFILIIYLDSRLQFFSIPDNIIDEENETQEM</sequence>
<name>A0A397J521_9GLOM</name>
<proteinExistence type="predicted"/>
<reference evidence="1 2" key="1">
    <citation type="submission" date="2018-08" db="EMBL/GenBank/DDBJ databases">
        <title>Genome and evolution of the arbuscular mycorrhizal fungus Diversispora epigaea (formerly Glomus versiforme) and its bacterial endosymbionts.</title>
        <authorList>
            <person name="Sun X."/>
            <person name="Fei Z."/>
            <person name="Harrison M."/>
        </authorList>
    </citation>
    <scope>NUCLEOTIDE SEQUENCE [LARGE SCALE GENOMIC DNA]</scope>
    <source>
        <strain evidence="1 2">IT104</strain>
    </source>
</reference>
<dbReference type="AlphaFoldDB" id="A0A397J521"/>
<organism evidence="1 2">
    <name type="scientific">Diversispora epigaea</name>
    <dbReference type="NCBI Taxonomy" id="1348612"/>
    <lineage>
        <taxon>Eukaryota</taxon>
        <taxon>Fungi</taxon>
        <taxon>Fungi incertae sedis</taxon>
        <taxon>Mucoromycota</taxon>
        <taxon>Glomeromycotina</taxon>
        <taxon>Glomeromycetes</taxon>
        <taxon>Diversisporales</taxon>
        <taxon>Diversisporaceae</taxon>
        <taxon>Diversispora</taxon>
    </lineage>
</organism>
<protein>
    <submittedName>
        <fullName evidence="1">Uncharacterized protein</fullName>
    </submittedName>
</protein>
<dbReference type="OrthoDB" id="2421819at2759"/>